<dbReference type="EMBL" id="CALSDN010000009">
    <property type="protein sequence ID" value="CAH6722405.1"/>
    <property type="molecule type" value="Genomic_DNA"/>
</dbReference>
<reference evidence="1" key="1">
    <citation type="submission" date="2022-06" db="EMBL/GenBank/DDBJ databases">
        <authorList>
            <person name="Legras J.-L."/>
            <person name="Devillers H."/>
            <person name="Grondin C."/>
        </authorList>
    </citation>
    <scope>NUCLEOTIDE SEQUENCE</scope>
    <source>
        <strain evidence="1">CLIB 1444</strain>
    </source>
</reference>
<dbReference type="Proteomes" id="UP001152531">
    <property type="component" value="Unassembled WGS sequence"/>
</dbReference>
<evidence type="ECO:0000313" key="2">
    <source>
        <dbReference type="Proteomes" id="UP001152531"/>
    </source>
</evidence>
<organism evidence="1 2">
    <name type="scientific">[Candida] jaroonii</name>
    <dbReference type="NCBI Taxonomy" id="467808"/>
    <lineage>
        <taxon>Eukaryota</taxon>
        <taxon>Fungi</taxon>
        <taxon>Dikarya</taxon>
        <taxon>Ascomycota</taxon>
        <taxon>Saccharomycotina</taxon>
        <taxon>Pichiomycetes</taxon>
        <taxon>Debaryomycetaceae</taxon>
        <taxon>Yamadazyma</taxon>
    </lineage>
</organism>
<sequence length="566" mass="62378">MGKEKVTVNVTEIERHQLSNKLGDTHLNILPTRKLLIVLGTLSLACMLSFADQTGVTVGLSVIGEELNSETTINWAGTSSLLANCVCQILFGRLSDIFGRKSVMLTCLGILAVADLCCGFAQTGVQFFIFRAFAGVGNGAVSSLCMVILSDIVTLEQRGKYQGILGSSVGIGNSIGPFLMGAFIKHTSWRDFYYLISPLMVIIMVIVYFLIDGKSKDLDKVLSNKDKFKKIDYLGILTSTISLILLLIPISGGGSTYAWNSPLVISMLIIGGVFFVVFLLIEWKIPKLPMIPLHLFKSPSLCLLLTSNFFFGMVYYSFLYFLPYHFTLVKQKDIIHTSLFLLPLVLTQALGSIISGQLVTKTGHYIFVVIAGYSLWLISNCLLLLWNKNLNDGINVLVLLIMGLGVGFTFQPTMVACQAQSRKCDRAVVISTRNVLRSFGGAVGVAVGSTIVSNSLLNEINTKKAQSIVPHDYLNYMKTHIYSIIDTNSLNNEQFNAVVDMYDKSLRNYFYLLIPLIGICLLSSFFIKDRGLRCIDEIDNHDTESSFPSSRNSTFGSSSSNNSVRN</sequence>
<evidence type="ECO:0000313" key="1">
    <source>
        <dbReference type="EMBL" id="CAH6722405.1"/>
    </source>
</evidence>
<protein>
    <submittedName>
        <fullName evidence="1">Vacuolar basic amino acid transporter 1</fullName>
    </submittedName>
</protein>
<proteinExistence type="predicted"/>
<comment type="caution">
    <text evidence="1">The sequence shown here is derived from an EMBL/GenBank/DDBJ whole genome shotgun (WGS) entry which is preliminary data.</text>
</comment>
<gene>
    <name evidence="1" type="ORF">CLIB1444_09S02850</name>
</gene>
<name>A0ACA9YBH3_9ASCO</name>
<accession>A0ACA9YBH3</accession>
<keyword evidence="2" id="KW-1185">Reference proteome</keyword>